<evidence type="ECO:0000256" key="1">
    <source>
        <dbReference type="SAM" id="Phobius"/>
    </source>
</evidence>
<reference evidence="3" key="1">
    <citation type="submission" date="2025-08" db="UniProtKB">
        <authorList>
            <consortium name="RefSeq"/>
        </authorList>
    </citation>
    <scope>IDENTIFICATION</scope>
    <source>
        <tissue evidence="3">Whole organism</tissue>
    </source>
</reference>
<dbReference type="RefSeq" id="XP_052131981.1">
    <property type="nucleotide sequence ID" value="XM_052276021.1"/>
</dbReference>
<sequence length="228" mass="25328">MSTMQGGHHRTLLNGLAPEPARCSMAIPGLVPLLLTVVLGAVAARRRANSTYLEFRPRFLRPCVGERDNALVAMDVTTATYEKRGRTTVVFSVNMTYSRTADQWYKGVGVIEKCDQIVSAATCRVFRVLETKDICGLMMNPAMPWFKIVEDVQPKLSCPITEGSYTLSNGRMSLDLLSALSGTLQLEGPVWRLRGHIVNSRGALQFCMDAAGELFRVRKRRKKTSSEQ</sequence>
<keyword evidence="1" id="KW-0472">Membrane</keyword>
<evidence type="ECO:0000313" key="3">
    <source>
        <dbReference type="RefSeq" id="XP_052131981.1"/>
    </source>
</evidence>
<keyword evidence="2" id="KW-1185">Reference proteome</keyword>
<evidence type="ECO:0000313" key="2">
    <source>
        <dbReference type="Proteomes" id="UP000504606"/>
    </source>
</evidence>
<dbReference type="Proteomes" id="UP000504606">
    <property type="component" value="Unplaced"/>
</dbReference>
<organism evidence="2 3">
    <name type="scientific">Frankliniella occidentalis</name>
    <name type="common">Western flower thrips</name>
    <name type="synonym">Euthrips occidentalis</name>
    <dbReference type="NCBI Taxonomy" id="133901"/>
    <lineage>
        <taxon>Eukaryota</taxon>
        <taxon>Metazoa</taxon>
        <taxon>Ecdysozoa</taxon>
        <taxon>Arthropoda</taxon>
        <taxon>Hexapoda</taxon>
        <taxon>Insecta</taxon>
        <taxon>Pterygota</taxon>
        <taxon>Neoptera</taxon>
        <taxon>Paraneoptera</taxon>
        <taxon>Thysanoptera</taxon>
        <taxon>Terebrantia</taxon>
        <taxon>Thripoidea</taxon>
        <taxon>Thripidae</taxon>
        <taxon>Frankliniella</taxon>
    </lineage>
</organism>
<protein>
    <submittedName>
        <fullName evidence="3">Uncharacterized protein LOC113206781 isoform X6</fullName>
    </submittedName>
</protein>
<gene>
    <name evidence="3" type="primary">LOC113206781</name>
</gene>
<dbReference type="AlphaFoldDB" id="A0A9C6XVB9"/>
<dbReference type="GeneID" id="113206781"/>
<keyword evidence="1" id="KW-0812">Transmembrane</keyword>
<name>A0A9C6XVB9_FRAOC</name>
<feature type="transmembrane region" description="Helical" evidence="1">
    <location>
        <begin position="25"/>
        <end position="44"/>
    </location>
</feature>
<proteinExistence type="predicted"/>
<keyword evidence="1" id="KW-1133">Transmembrane helix</keyword>
<dbReference type="OrthoDB" id="7716214at2759"/>
<accession>A0A9C6XVB9</accession>